<dbReference type="SUPFAM" id="SSF52058">
    <property type="entry name" value="L domain-like"/>
    <property type="match status" value="1"/>
</dbReference>
<dbReference type="InterPro" id="IPR032675">
    <property type="entry name" value="LRR_dom_sf"/>
</dbReference>
<accession>A0A164P797</accession>
<dbReference type="EMBL" id="KV419437">
    <property type="protein sequence ID" value="KZS88436.1"/>
    <property type="molecule type" value="Genomic_DNA"/>
</dbReference>
<dbReference type="OrthoDB" id="3365698at2759"/>
<keyword evidence="2" id="KW-1185">Reference proteome</keyword>
<reference evidence="1 2" key="1">
    <citation type="journal article" date="2016" name="Mol. Biol. Evol.">
        <title>Comparative Genomics of Early-Diverging Mushroom-Forming Fungi Provides Insights into the Origins of Lignocellulose Decay Capabilities.</title>
        <authorList>
            <person name="Nagy L.G."/>
            <person name="Riley R."/>
            <person name="Tritt A."/>
            <person name="Adam C."/>
            <person name="Daum C."/>
            <person name="Floudas D."/>
            <person name="Sun H."/>
            <person name="Yadav J.S."/>
            <person name="Pangilinan J."/>
            <person name="Larsson K.H."/>
            <person name="Matsuura K."/>
            <person name="Barry K."/>
            <person name="Labutti K."/>
            <person name="Kuo R."/>
            <person name="Ohm R.A."/>
            <person name="Bhattacharya S.S."/>
            <person name="Shirouzu T."/>
            <person name="Yoshinaga Y."/>
            <person name="Martin F.M."/>
            <person name="Grigoriev I.V."/>
            <person name="Hibbett D.S."/>
        </authorList>
    </citation>
    <scope>NUCLEOTIDE SEQUENCE [LARGE SCALE GENOMIC DNA]</scope>
    <source>
        <strain evidence="1 2">HHB9708</strain>
    </source>
</reference>
<sequence length="603" mass="67205">MAPSGNGFRSEQIRKTRNPAAILTSVAPDVTSTTQDKLLHQLLCEIEKEAYRLAPQDGSKGFAEADQYVLDMQDKMSKSMELLRASVNRAFNRRILIARLPNEVLAVIFEHCVVAWEDQQQGRSYERDPSADWFNWFPLVYVCQTWRRVALNTPALFTFLNLSWPSRIIDLFLRCGGTSLPLTLVAPFELSYIPLEYNGLETKDKTHFLQTLMVRARDLTLSVGSSLFSERATGLNARAPILRTLKINYISGGLSFDTASPSGLRTLIFDEPPPLLEHLDLFFGHFTEDWTACTAIKSVCLQHDIYTSSSLPRSSVLDSLSKLPSLEQLEIMGWEWSPGTLPVETVAFNALHTLTLSSMRIDNVSGFCAAMDLPALKHFTTHAICRTGYIPDPWPQSNPHTAWEYPWLDRLCKSASVVQIILGGNHGALFDRRAIAEIRMLRSQNDPTPVLHATFSGEWNSEPTEDTGADEYVPVFESLTHCFPHRLSSIQITGLGAMKTLPPFETLNSFFARCQDLTSLALRNCVADGVIASLRAINREVLSGAPPIQELSLPGCQVNAEDLVHLAEESKTAGCPIKTIDLREATLSPLHFDVGMLGHEFKL</sequence>
<gene>
    <name evidence="1" type="ORF">SISNIDRAFT_459917</name>
</gene>
<protein>
    <submittedName>
        <fullName evidence="1">Uncharacterized protein</fullName>
    </submittedName>
</protein>
<dbReference type="STRING" id="1314777.A0A164P797"/>
<proteinExistence type="predicted"/>
<organism evidence="1 2">
    <name type="scientific">Sistotremastrum niveocremeum HHB9708</name>
    <dbReference type="NCBI Taxonomy" id="1314777"/>
    <lineage>
        <taxon>Eukaryota</taxon>
        <taxon>Fungi</taxon>
        <taxon>Dikarya</taxon>
        <taxon>Basidiomycota</taxon>
        <taxon>Agaricomycotina</taxon>
        <taxon>Agaricomycetes</taxon>
        <taxon>Sistotremastrales</taxon>
        <taxon>Sistotremastraceae</taxon>
        <taxon>Sertulicium</taxon>
        <taxon>Sertulicium niveocremeum</taxon>
    </lineage>
</organism>
<name>A0A164P797_9AGAM</name>
<dbReference type="Proteomes" id="UP000076722">
    <property type="component" value="Unassembled WGS sequence"/>
</dbReference>
<dbReference type="Gene3D" id="3.80.10.10">
    <property type="entry name" value="Ribonuclease Inhibitor"/>
    <property type="match status" value="2"/>
</dbReference>
<evidence type="ECO:0000313" key="2">
    <source>
        <dbReference type="Proteomes" id="UP000076722"/>
    </source>
</evidence>
<dbReference type="AlphaFoldDB" id="A0A164P797"/>
<evidence type="ECO:0000313" key="1">
    <source>
        <dbReference type="EMBL" id="KZS88436.1"/>
    </source>
</evidence>